<dbReference type="InterPro" id="IPR001173">
    <property type="entry name" value="Glyco_trans_2-like"/>
</dbReference>
<dbReference type="EMBL" id="JBHRSA010000022">
    <property type="protein sequence ID" value="MFC3039730.1"/>
    <property type="molecule type" value="Genomic_DNA"/>
</dbReference>
<organism evidence="3 4">
    <name type="scientific">Virgibacillus xinjiangensis</name>
    <dbReference type="NCBI Taxonomy" id="393090"/>
    <lineage>
        <taxon>Bacteria</taxon>
        <taxon>Bacillati</taxon>
        <taxon>Bacillota</taxon>
        <taxon>Bacilli</taxon>
        <taxon>Bacillales</taxon>
        <taxon>Bacillaceae</taxon>
        <taxon>Virgibacillus</taxon>
    </lineage>
</organism>
<dbReference type="RefSeq" id="WP_390269743.1">
    <property type="nucleotide sequence ID" value="NZ_JBHRSA010000022.1"/>
</dbReference>
<dbReference type="Gene3D" id="3.90.550.10">
    <property type="entry name" value="Spore Coat Polysaccharide Biosynthesis Protein SpsA, Chain A"/>
    <property type="match status" value="1"/>
</dbReference>
<evidence type="ECO:0000313" key="3">
    <source>
        <dbReference type="EMBL" id="MFC3039730.1"/>
    </source>
</evidence>
<name>A0ABV7CU97_9BACI</name>
<keyword evidence="4" id="KW-1185">Reference proteome</keyword>
<feature type="domain" description="Glycosyltransferase 2-like" evidence="2">
    <location>
        <begin position="224"/>
        <end position="372"/>
    </location>
</feature>
<evidence type="ECO:0000256" key="1">
    <source>
        <dbReference type="ARBA" id="ARBA00006739"/>
    </source>
</evidence>
<reference evidence="4" key="1">
    <citation type="journal article" date="2019" name="Int. J. Syst. Evol. Microbiol.">
        <title>The Global Catalogue of Microorganisms (GCM) 10K type strain sequencing project: providing services to taxonomists for standard genome sequencing and annotation.</title>
        <authorList>
            <consortium name="The Broad Institute Genomics Platform"/>
            <consortium name="The Broad Institute Genome Sequencing Center for Infectious Disease"/>
            <person name="Wu L."/>
            <person name="Ma J."/>
        </authorList>
    </citation>
    <scope>NUCLEOTIDE SEQUENCE [LARGE SCALE GENOMIC DNA]</scope>
    <source>
        <strain evidence="4">KCTC 13128</strain>
    </source>
</reference>
<accession>A0ABV7CU97</accession>
<comment type="caution">
    <text evidence="3">The sequence shown here is derived from an EMBL/GenBank/DDBJ whole genome shotgun (WGS) entry which is preliminary data.</text>
</comment>
<sequence length="653" mass="75370">MLRSVKKTIAGMMDWVLYTLMNEKQRKKLGDLLSREQKDRLKETLHGKKAVQRKKLRQLKHHLYNLGFTERALKELEEFYQQAEDPGIKRMAAWELVLWNAGKYSEEGAAKALEYLPAAASKEKSEDQLRRIAILEAECRDILGEQERGRQAIQKVLSKQKHPDLYLAMANLQATVDDRLEWLNKAMEAYQLQPVSFGGKENPVYDDLRTVSAGKKIEDGPLVSVILPAFKAEDGIQTAIDSILSQTWQNLELLVVDDCSPDGTREVVEGYVQKDARVKLLSTPQNSGPYVARNIALQEAKGEYVTINDSDDWSHEQKLEKQVRHLMEHPEVIANTSGHARLTEDLKLYRRGTPGKYIFPNMSSIMFRRDPVLHRIGYWDSVRFAADGEFKRRLVHTFGKEKYVDLDTGPLSLPRQSVTSLTGSSAFGYNGFFKGVRKEYVESLEHHHKHADSLYYQYPQEARPFPVPEPMWPEREEKPDGRRQFEQVIAGDFREMDDVQLQNLQNLVRQRTKRGRNGLVQMYGYDLSITKPIDEKVRNLLDGDQIQMLVYGEKINADTFYILDSSVLEERQQYIPDVEPRDIHVLISPDLQEANRHSRLKQSLIHMAMYFGRTGSWYMDGKLLEKLTEEERELLGDVLLTNEFPGKRRQSNG</sequence>
<dbReference type="Proteomes" id="UP001595279">
    <property type="component" value="Unassembled WGS sequence"/>
</dbReference>
<gene>
    <name evidence="3" type="ORF">ACFOGI_05655</name>
</gene>
<evidence type="ECO:0000313" key="4">
    <source>
        <dbReference type="Proteomes" id="UP001595279"/>
    </source>
</evidence>
<dbReference type="PANTHER" id="PTHR22916">
    <property type="entry name" value="GLYCOSYLTRANSFERASE"/>
    <property type="match status" value="1"/>
</dbReference>
<dbReference type="CDD" id="cd00761">
    <property type="entry name" value="Glyco_tranf_GTA_type"/>
    <property type="match status" value="1"/>
</dbReference>
<protein>
    <submittedName>
        <fullName evidence="3">Glycosyltransferase family 2 protein</fullName>
    </submittedName>
</protein>
<dbReference type="Pfam" id="PF00535">
    <property type="entry name" value="Glycos_transf_2"/>
    <property type="match status" value="1"/>
</dbReference>
<proteinExistence type="inferred from homology"/>
<comment type="similarity">
    <text evidence="1">Belongs to the glycosyltransferase 2 family.</text>
</comment>
<evidence type="ECO:0000259" key="2">
    <source>
        <dbReference type="Pfam" id="PF00535"/>
    </source>
</evidence>
<dbReference type="SUPFAM" id="SSF53448">
    <property type="entry name" value="Nucleotide-diphospho-sugar transferases"/>
    <property type="match status" value="1"/>
</dbReference>
<dbReference type="PANTHER" id="PTHR22916:SF3">
    <property type="entry name" value="UDP-GLCNAC:BETAGAL BETA-1,3-N-ACETYLGLUCOSAMINYLTRANSFERASE-LIKE PROTEIN 1"/>
    <property type="match status" value="1"/>
</dbReference>
<dbReference type="InterPro" id="IPR029044">
    <property type="entry name" value="Nucleotide-diphossugar_trans"/>
</dbReference>